<sequence>MAVVRKKQDDKYLEALRELITTGGGNRQCFDCGQKGPTYVNMTIGSFVCTRCSGVLRGLTPPQRVKSISMATFTQEEIDFLKTHGNDICSKTWLGLWDPKRVVHQDQRELMIDKYERKRYYLEPASPLKSLTNHATNLKTTTASAGVFAAVSTNKNCTTQSNNNSKNNNSNSNNENNKNRNNNYNQNNNLTQLTPPNTQCNGLRKNTLTQKMTTTTKTTTTTAISRPQHTTLLQNGIKETDAFGSGCSAATISDTSSSGISNGFSGETDFVADFGTANIFDATTVYSPEISPSNGYAKIQTLKPARQPLNNEVHQKNRAQISAVSLPNGHIKHENENGQFLGNANTENFADFEHAPIYNAAESQHNFVENVNYKFVRKYAIRKKSVTETPARNNQFSDESESRAKQKSLSLANMELKDCQSRFDNPFDYFDAIVNLNNADNQFKGPREYIKSEQATNSNQLRTNNHQEIVNVASKGKQFNFNNDFQETQATKEMKSFQNVYNSTWITWPTDNEISTNHQRFSFNNINYSQQPQQQQYNHNTALPLSSNNSDGFSSDNNHQMQQVRTTQAQAIATVSSPSSSLTSMATTCSFETLPSSTSSASSMIYHKLSFTNPFRVHLLNNNNNGRYCDSSSSGFVNSKETDNNVLSRSNPNLTSSSTLRNCDSNFNSNSNYENNSNASNDQKRPNETTTITSETQSVFTRCYRPDNFSTTSSIKANNTNPAINSIEIVPCYRYDPDNDNDVNDATNTSSPIQNPNTNNFCPSNYLFSNLNKNVDYNFYSSNTSNSCCLPMPSGFSNNKFMNSTRDCNNSNQNVSNNNNSIRNNNNNNNCNNKNNYNNNNNNNNNHNNHNNSQSSPSEDRYAALKDLDEQLRESKAIAAQAISILDNSFGNPSNSNQVNPFATQLAQENQQQSQPANPFRNTTHSAAQLFGQMTLIPTLATNNGQKPQANASFFNYTSNGFNTGVVNGTNGCGFGFGTLQQEIALTGLGFTDNTFNNPFAATGTLNANNPFL</sequence>
<keyword evidence="4" id="KW-0862">Zinc</keyword>
<evidence type="ECO:0000256" key="6">
    <source>
        <dbReference type="SAM" id="MobiDB-lite"/>
    </source>
</evidence>
<evidence type="ECO:0000259" key="7">
    <source>
        <dbReference type="PROSITE" id="PS50115"/>
    </source>
</evidence>
<dbReference type="FunFam" id="1.10.220.150:FF:000005">
    <property type="entry name" value="Arf-GAP domain and FG repeat-containing protein 1"/>
    <property type="match status" value="1"/>
</dbReference>
<dbReference type="VEuPathDB" id="VectorBase:GBRI045583"/>
<evidence type="ECO:0000256" key="2">
    <source>
        <dbReference type="ARBA" id="ARBA00022737"/>
    </source>
</evidence>
<dbReference type="InterPro" id="IPR038508">
    <property type="entry name" value="ArfGAP_dom_sf"/>
</dbReference>
<dbReference type="GO" id="GO:0008270">
    <property type="term" value="F:zinc ion binding"/>
    <property type="evidence" value="ECO:0007669"/>
    <property type="project" value="UniProtKB-KW"/>
</dbReference>
<dbReference type="InterPro" id="IPR052248">
    <property type="entry name" value="Arf-GAP_FG-repeat_protein"/>
</dbReference>
<dbReference type="PANTHER" id="PTHR46134:SF3">
    <property type="entry name" value="ARFGAP WITH FG REPEATS 1"/>
    <property type="match status" value="1"/>
</dbReference>
<reference evidence="9" key="1">
    <citation type="submission" date="2014-03" db="EMBL/GenBank/DDBJ databases">
        <authorList>
            <person name="Aksoy S."/>
            <person name="Warren W."/>
            <person name="Wilson R.K."/>
        </authorList>
    </citation>
    <scope>NUCLEOTIDE SEQUENCE [LARGE SCALE GENOMIC DNA]</scope>
    <source>
        <strain evidence="9">IAEA</strain>
    </source>
</reference>
<dbReference type="Gene3D" id="1.10.220.150">
    <property type="entry name" value="Arf GTPase activating protein"/>
    <property type="match status" value="1"/>
</dbReference>
<evidence type="ECO:0000256" key="5">
    <source>
        <dbReference type="PROSITE-ProRule" id="PRU00288"/>
    </source>
</evidence>
<evidence type="ECO:0000256" key="4">
    <source>
        <dbReference type="ARBA" id="ARBA00022833"/>
    </source>
</evidence>
<dbReference type="STRING" id="37001.A0A1A9X5T7"/>
<feature type="compositionally biased region" description="Low complexity" evidence="6">
    <location>
        <begin position="665"/>
        <end position="681"/>
    </location>
</feature>
<evidence type="ECO:0000313" key="8">
    <source>
        <dbReference type="EnsemblMetazoa" id="GBRI045583-PA"/>
    </source>
</evidence>
<dbReference type="PRINTS" id="PR00405">
    <property type="entry name" value="REVINTRACTNG"/>
</dbReference>
<evidence type="ECO:0000313" key="9">
    <source>
        <dbReference type="Proteomes" id="UP000091820"/>
    </source>
</evidence>
<dbReference type="Pfam" id="PF01412">
    <property type="entry name" value="ArfGap"/>
    <property type="match status" value="1"/>
</dbReference>
<dbReference type="InterPro" id="IPR001164">
    <property type="entry name" value="ArfGAP_dom"/>
</dbReference>
<dbReference type="InterPro" id="IPR037278">
    <property type="entry name" value="ARFGAP/RecO"/>
</dbReference>
<dbReference type="SUPFAM" id="SSF57863">
    <property type="entry name" value="ArfGap/RecO-like zinc finger"/>
    <property type="match status" value="1"/>
</dbReference>
<feature type="compositionally biased region" description="Polar residues" evidence="6">
    <location>
        <begin position="190"/>
        <end position="201"/>
    </location>
</feature>
<dbReference type="AlphaFoldDB" id="A0A1A9X5T7"/>
<keyword evidence="9" id="KW-1185">Reference proteome</keyword>
<feature type="compositionally biased region" description="Polar residues" evidence="6">
    <location>
        <begin position="640"/>
        <end position="664"/>
    </location>
</feature>
<name>A0A1A9X5T7_9MUSC</name>
<dbReference type="Proteomes" id="UP000091820">
    <property type="component" value="Unassembled WGS sequence"/>
</dbReference>
<feature type="compositionally biased region" description="Low complexity" evidence="6">
    <location>
        <begin position="809"/>
        <end position="856"/>
    </location>
</feature>
<dbReference type="GO" id="GO:0005737">
    <property type="term" value="C:cytoplasm"/>
    <property type="evidence" value="ECO:0007669"/>
    <property type="project" value="TreeGrafter"/>
</dbReference>
<dbReference type="PANTHER" id="PTHR46134">
    <property type="entry name" value="DRONGO, ISOFORM F"/>
    <property type="match status" value="1"/>
</dbReference>
<dbReference type="GO" id="GO:0005096">
    <property type="term" value="F:GTPase activator activity"/>
    <property type="evidence" value="ECO:0007669"/>
    <property type="project" value="InterPro"/>
</dbReference>
<dbReference type="EnsemblMetazoa" id="GBRI045583-RA">
    <property type="protein sequence ID" value="GBRI045583-PA"/>
    <property type="gene ID" value="GBRI045583"/>
</dbReference>
<protein>
    <recommendedName>
        <fullName evidence="7">Arf-GAP domain-containing protein</fullName>
    </recommendedName>
</protein>
<feature type="domain" description="Arf-GAP" evidence="7">
    <location>
        <begin position="10"/>
        <end position="129"/>
    </location>
</feature>
<keyword evidence="2" id="KW-0677">Repeat</keyword>
<feature type="region of interest" description="Disordered" evidence="6">
    <location>
        <begin position="807"/>
        <end position="860"/>
    </location>
</feature>
<feature type="region of interest" description="Disordered" evidence="6">
    <location>
        <begin position="640"/>
        <end position="695"/>
    </location>
</feature>
<feature type="compositionally biased region" description="Low complexity" evidence="6">
    <location>
        <begin position="156"/>
        <end position="189"/>
    </location>
</feature>
<dbReference type="CDD" id="cd08838">
    <property type="entry name" value="ArfGap_AGFG"/>
    <property type="match status" value="1"/>
</dbReference>
<reference evidence="8" key="2">
    <citation type="submission" date="2020-05" db="UniProtKB">
        <authorList>
            <consortium name="EnsemblMetazoa"/>
        </authorList>
    </citation>
    <scope>IDENTIFICATION</scope>
    <source>
        <strain evidence="8">IAEA</strain>
    </source>
</reference>
<proteinExistence type="predicted"/>
<evidence type="ECO:0000256" key="1">
    <source>
        <dbReference type="ARBA" id="ARBA00022723"/>
    </source>
</evidence>
<organism evidence="8 9">
    <name type="scientific">Glossina brevipalpis</name>
    <dbReference type="NCBI Taxonomy" id="37001"/>
    <lineage>
        <taxon>Eukaryota</taxon>
        <taxon>Metazoa</taxon>
        <taxon>Ecdysozoa</taxon>
        <taxon>Arthropoda</taxon>
        <taxon>Hexapoda</taxon>
        <taxon>Insecta</taxon>
        <taxon>Pterygota</taxon>
        <taxon>Neoptera</taxon>
        <taxon>Endopterygota</taxon>
        <taxon>Diptera</taxon>
        <taxon>Brachycera</taxon>
        <taxon>Muscomorpha</taxon>
        <taxon>Hippoboscoidea</taxon>
        <taxon>Glossinidae</taxon>
        <taxon>Glossina</taxon>
    </lineage>
</organism>
<dbReference type="SMART" id="SM00105">
    <property type="entry name" value="ArfGap"/>
    <property type="match status" value="1"/>
</dbReference>
<accession>A0A1A9X5T7</accession>
<keyword evidence="1" id="KW-0479">Metal-binding</keyword>
<evidence type="ECO:0000256" key="3">
    <source>
        <dbReference type="ARBA" id="ARBA00022771"/>
    </source>
</evidence>
<keyword evidence="3 5" id="KW-0863">Zinc-finger</keyword>
<dbReference type="GO" id="GO:0016020">
    <property type="term" value="C:membrane"/>
    <property type="evidence" value="ECO:0007669"/>
    <property type="project" value="TreeGrafter"/>
</dbReference>
<dbReference type="PROSITE" id="PS50115">
    <property type="entry name" value="ARFGAP"/>
    <property type="match status" value="1"/>
</dbReference>
<feature type="region of interest" description="Disordered" evidence="6">
    <location>
        <begin position="156"/>
        <end position="203"/>
    </location>
</feature>